<sequence>MKRLLALLATAVLVAVVLVGLAWWQGYVSLPLGPSHRELELQLRDRGTVAVGGPLPFGLRRDQAPLVDYTRFPRLRAALEGRDGAAVVRAVREYHLDGLLVRTDRVVGPAGSVLRAMCEMRAVDGMSATYLDETAALYEVRDKVFIDLADARRLVEMVRLVLQGASPPPERLFPAPVRRAYPTEVAVILRDGREPILWRAVRGGSIGRALVDATYAVLDRWSTRQQQRYGPLREAI</sequence>
<proteinExistence type="predicted"/>
<dbReference type="EMBL" id="AP011765">
    <property type="protein sequence ID" value="BAL57079.1"/>
    <property type="molecule type" value="Genomic_DNA"/>
</dbReference>
<evidence type="ECO:0000313" key="1">
    <source>
        <dbReference type="EMBL" id="BAL57079.1"/>
    </source>
</evidence>
<reference evidence="1" key="2">
    <citation type="journal article" date="2012" name="PLoS ONE">
        <title>A Deeply Branching Thermophilic Bacterium with an Ancient Acetyl-CoA Pathway Dominates a Subsurface Ecosystem.</title>
        <authorList>
            <person name="Takami H."/>
            <person name="Noguchi H."/>
            <person name="Takaki Y."/>
            <person name="Uchiyama I."/>
            <person name="Toyoda A."/>
            <person name="Nishi S."/>
            <person name="Chee G.-J."/>
            <person name="Arai W."/>
            <person name="Nunoura T."/>
            <person name="Itoh T."/>
            <person name="Hattori M."/>
            <person name="Takai K."/>
        </authorList>
    </citation>
    <scope>NUCLEOTIDE SEQUENCE</scope>
</reference>
<feature type="non-terminal residue" evidence="1">
    <location>
        <position position="236"/>
    </location>
</feature>
<name>H5SLP3_9DELT</name>
<accession>H5SLP3</accession>
<dbReference type="AlphaFoldDB" id="H5SLP3"/>
<reference evidence="1" key="1">
    <citation type="journal article" date="2005" name="Environ. Microbiol.">
        <title>Genetic and functional properties of uncultivated thermophilic crenarchaeotes from a subsurface gold mine as revealed by analysis of genome fragments.</title>
        <authorList>
            <person name="Nunoura T."/>
            <person name="Hirayama H."/>
            <person name="Takami H."/>
            <person name="Oida H."/>
            <person name="Nishi S."/>
            <person name="Shimamura S."/>
            <person name="Suzuki Y."/>
            <person name="Inagaki F."/>
            <person name="Takai K."/>
            <person name="Nealson K.H."/>
            <person name="Horikoshi K."/>
        </authorList>
    </citation>
    <scope>NUCLEOTIDE SEQUENCE</scope>
</reference>
<protein>
    <submittedName>
        <fullName evidence="1">Uncharacterized protein</fullName>
    </submittedName>
</protein>
<organism evidence="1">
    <name type="scientific">uncultured delta proteobacterium</name>
    <dbReference type="NCBI Taxonomy" id="34034"/>
    <lineage>
        <taxon>Bacteria</taxon>
        <taxon>Deltaproteobacteria</taxon>
        <taxon>environmental samples</taxon>
    </lineage>
</organism>
<gene>
    <name evidence="1" type="ORF">HGMM_F46H12C28</name>
</gene>